<evidence type="ECO:0000256" key="8">
    <source>
        <dbReference type="SAM" id="MobiDB-lite"/>
    </source>
</evidence>
<dbReference type="PROSITE" id="PS00108">
    <property type="entry name" value="PROTEIN_KINASE_ST"/>
    <property type="match status" value="1"/>
</dbReference>
<evidence type="ECO:0000256" key="4">
    <source>
        <dbReference type="ARBA" id="ARBA00022741"/>
    </source>
</evidence>
<dbReference type="SUPFAM" id="SSF56112">
    <property type="entry name" value="Protein kinase-like (PK-like)"/>
    <property type="match status" value="1"/>
</dbReference>
<accession>A0A6J4LSZ2</accession>
<dbReference type="EMBL" id="CADCTX010000689">
    <property type="protein sequence ID" value="CAA9340811.1"/>
    <property type="molecule type" value="Genomic_DNA"/>
</dbReference>
<dbReference type="GO" id="GO:0004674">
    <property type="term" value="F:protein serine/threonine kinase activity"/>
    <property type="evidence" value="ECO:0007669"/>
    <property type="project" value="UniProtKB-KW"/>
</dbReference>
<dbReference type="GO" id="GO:0005524">
    <property type="term" value="F:ATP binding"/>
    <property type="evidence" value="ECO:0007669"/>
    <property type="project" value="UniProtKB-UniRule"/>
</dbReference>
<name>A0A6J4LSZ2_9BACT</name>
<keyword evidence="6 7" id="KW-0067">ATP-binding</keyword>
<feature type="region of interest" description="Disordered" evidence="8">
    <location>
        <begin position="61"/>
        <end position="81"/>
    </location>
</feature>
<dbReference type="SMART" id="SM00220">
    <property type="entry name" value="S_TKc"/>
    <property type="match status" value="1"/>
</dbReference>
<feature type="non-terminal residue" evidence="10">
    <location>
        <position position="365"/>
    </location>
</feature>
<dbReference type="CDD" id="cd14014">
    <property type="entry name" value="STKc_PknB_like"/>
    <property type="match status" value="1"/>
</dbReference>
<gene>
    <name evidence="10" type="ORF">AVDCRST_MAG40-2390</name>
</gene>
<dbReference type="Gene3D" id="1.10.510.10">
    <property type="entry name" value="Transferase(Phosphotransferase) domain 1"/>
    <property type="match status" value="1"/>
</dbReference>
<feature type="domain" description="Protein kinase" evidence="9">
    <location>
        <begin position="93"/>
        <end position="360"/>
    </location>
</feature>
<evidence type="ECO:0000256" key="1">
    <source>
        <dbReference type="ARBA" id="ARBA00012513"/>
    </source>
</evidence>
<keyword evidence="2" id="KW-0723">Serine/threonine-protein kinase</keyword>
<dbReference type="InterPro" id="IPR008271">
    <property type="entry name" value="Ser/Thr_kinase_AS"/>
</dbReference>
<keyword evidence="4 7" id="KW-0547">Nucleotide-binding</keyword>
<evidence type="ECO:0000256" key="7">
    <source>
        <dbReference type="PROSITE-ProRule" id="PRU10141"/>
    </source>
</evidence>
<keyword evidence="5" id="KW-0418">Kinase</keyword>
<keyword evidence="3" id="KW-0808">Transferase</keyword>
<evidence type="ECO:0000259" key="9">
    <source>
        <dbReference type="PROSITE" id="PS50011"/>
    </source>
</evidence>
<reference evidence="10" key="1">
    <citation type="submission" date="2020-02" db="EMBL/GenBank/DDBJ databases">
        <authorList>
            <person name="Meier V. D."/>
        </authorList>
    </citation>
    <scope>NUCLEOTIDE SEQUENCE</scope>
    <source>
        <strain evidence="10">AVDCRST_MAG40</strain>
    </source>
</reference>
<dbReference type="InterPro" id="IPR000719">
    <property type="entry name" value="Prot_kinase_dom"/>
</dbReference>
<evidence type="ECO:0000256" key="2">
    <source>
        <dbReference type="ARBA" id="ARBA00022527"/>
    </source>
</evidence>
<evidence type="ECO:0000256" key="6">
    <source>
        <dbReference type="ARBA" id="ARBA00022840"/>
    </source>
</evidence>
<feature type="binding site" evidence="7">
    <location>
        <position position="122"/>
    </location>
    <ligand>
        <name>ATP</name>
        <dbReference type="ChEBI" id="CHEBI:30616"/>
    </ligand>
</feature>
<dbReference type="FunFam" id="1.10.510.10:FF:000021">
    <property type="entry name" value="Serine/threonine protein kinase"/>
    <property type="match status" value="1"/>
</dbReference>
<dbReference type="Pfam" id="PF00069">
    <property type="entry name" value="Pkinase"/>
    <property type="match status" value="1"/>
</dbReference>
<dbReference type="AlphaFoldDB" id="A0A6J4LSZ2"/>
<dbReference type="PROSITE" id="PS50011">
    <property type="entry name" value="PROTEIN_KINASE_DOM"/>
    <property type="match status" value="1"/>
</dbReference>
<dbReference type="InterPro" id="IPR017441">
    <property type="entry name" value="Protein_kinase_ATP_BS"/>
</dbReference>
<proteinExistence type="predicted"/>
<sequence>MSPERWRAVNALLQAALTRAPAERSGFVADACGADAALRREVESLLRVTVDDDFLERSPGIALPASSGAGDPVPAPEDHDAPPQALAALADRYAVERVLGRGGMATVWLARDLRHRRLVAVKVLHEDLSAALGPERFLKEIELTAGLQHPHVLPLFDSGAAGGLLYYVMPYVEGETLRTRLARERQLPVDEAVRLAREVADALAYAHARGVVHRDVKPENVLLQGGSHGGHALVADFGIALAVQQAGERRLTQTGLAVGTPQYMAPEQAMGDRTLDARADVYALGAVLYEMLAGEPPFTGLTAQAIVARAMTEQPRALRAQRPSVPPHVDHAVRTALEKLPADRFPSAAAFAAALAAPQVSASAA</sequence>
<dbReference type="PROSITE" id="PS00107">
    <property type="entry name" value="PROTEIN_KINASE_ATP"/>
    <property type="match status" value="1"/>
</dbReference>
<evidence type="ECO:0000256" key="3">
    <source>
        <dbReference type="ARBA" id="ARBA00022679"/>
    </source>
</evidence>
<dbReference type="InterPro" id="IPR011009">
    <property type="entry name" value="Kinase-like_dom_sf"/>
</dbReference>
<dbReference type="EC" id="2.7.11.1" evidence="1"/>
<protein>
    <recommendedName>
        <fullName evidence="1">non-specific serine/threonine protein kinase</fullName>
        <ecNumber evidence="1">2.7.11.1</ecNumber>
    </recommendedName>
</protein>
<dbReference type="PANTHER" id="PTHR43289:SF6">
    <property type="entry name" value="SERINE_THREONINE-PROTEIN KINASE NEKL-3"/>
    <property type="match status" value="1"/>
</dbReference>
<evidence type="ECO:0000256" key="5">
    <source>
        <dbReference type="ARBA" id="ARBA00022777"/>
    </source>
</evidence>
<dbReference type="PANTHER" id="PTHR43289">
    <property type="entry name" value="MITOGEN-ACTIVATED PROTEIN KINASE KINASE KINASE 20-RELATED"/>
    <property type="match status" value="1"/>
</dbReference>
<organism evidence="10">
    <name type="scientific">uncultured Gemmatimonadaceae bacterium</name>
    <dbReference type="NCBI Taxonomy" id="246130"/>
    <lineage>
        <taxon>Bacteria</taxon>
        <taxon>Pseudomonadati</taxon>
        <taxon>Gemmatimonadota</taxon>
        <taxon>Gemmatimonadia</taxon>
        <taxon>Gemmatimonadales</taxon>
        <taxon>Gemmatimonadaceae</taxon>
        <taxon>environmental samples</taxon>
    </lineage>
</organism>
<dbReference type="Gene3D" id="3.30.200.20">
    <property type="entry name" value="Phosphorylase Kinase, domain 1"/>
    <property type="match status" value="1"/>
</dbReference>
<evidence type="ECO:0000313" key="10">
    <source>
        <dbReference type="EMBL" id="CAA9340811.1"/>
    </source>
</evidence>